<proteinExistence type="predicted"/>
<protein>
    <submittedName>
        <fullName evidence="1">Uncharacterized protein</fullName>
    </submittedName>
</protein>
<keyword evidence="2" id="KW-1185">Reference proteome</keyword>
<gene>
    <name evidence="1" type="ORF">AFUS01_LOCUS16910</name>
</gene>
<dbReference type="AlphaFoldDB" id="A0A8J2P231"/>
<name>A0A8J2P231_9HEXA</name>
<comment type="caution">
    <text evidence="1">The sequence shown here is derived from an EMBL/GenBank/DDBJ whole genome shotgun (WGS) entry which is preliminary data.</text>
</comment>
<feature type="non-terminal residue" evidence="1">
    <location>
        <position position="1"/>
    </location>
</feature>
<dbReference type="EMBL" id="CAJVCH010158553">
    <property type="protein sequence ID" value="CAG7728104.1"/>
    <property type="molecule type" value="Genomic_DNA"/>
</dbReference>
<organism evidence="1 2">
    <name type="scientific">Allacma fusca</name>
    <dbReference type="NCBI Taxonomy" id="39272"/>
    <lineage>
        <taxon>Eukaryota</taxon>
        <taxon>Metazoa</taxon>
        <taxon>Ecdysozoa</taxon>
        <taxon>Arthropoda</taxon>
        <taxon>Hexapoda</taxon>
        <taxon>Collembola</taxon>
        <taxon>Symphypleona</taxon>
        <taxon>Sminthuridae</taxon>
        <taxon>Allacma</taxon>
    </lineage>
</organism>
<accession>A0A8J2P231</accession>
<evidence type="ECO:0000313" key="2">
    <source>
        <dbReference type="Proteomes" id="UP000708208"/>
    </source>
</evidence>
<evidence type="ECO:0000313" key="1">
    <source>
        <dbReference type="EMBL" id="CAG7728104.1"/>
    </source>
</evidence>
<dbReference type="Proteomes" id="UP000708208">
    <property type="component" value="Unassembled WGS sequence"/>
</dbReference>
<reference evidence="1" key="1">
    <citation type="submission" date="2021-06" db="EMBL/GenBank/DDBJ databases">
        <authorList>
            <person name="Hodson N. C."/>
            <person name="Mongue J. A."/>
            <person name="Jaron S. K."/>
        </authorList>
    </citation>
    <scope>NUCLEOTIDE SEQUENCE</scope>
</reference>
<sequence length="59" mass="6417">AKPLITITGDEIDETVQIHGSFVDGDDNSLPSRTRLDETLNDALDATATEKIYVIKKDG</sequence>
<feature type="non-terminal residue" evidence="1">
    <location>
        <position position="59"/>
    </location>
</feature>